<evidence type="ECO:0000313" key="15">
    <source>
        <dbReference type="Proteomes" id="UP001314263"/>
    </source>
</evidence>
<organism evidence="14 15">
    <name type="scientific">Coccomyxa viridis</name>
    <dbReference type="NCBI Taxonomy" id="1274662"/>
    <lineage>
        <taxon>Eukaryota</taxon>
        <taxon>Viridiplantae</taxon>
        <taxon>Chlorophyta</taxon>
        <taxon>core chlorophytes</taxon>
        <taxon>Trebouxiophyceae</taxon>
        <taxon>Trebouxiophyceae incertae sedis</taxon>
        <taxon>Coccomyxaceae</taxon>
        <taxon>Coccomyxa</taxon>
    </lineage>
</organism>
<dbReference type="Gene3D" id="3.50.50.100">
    <property type="match status" value="1"/>
</dbReference>
<evidence type="ECO:0000256" key="5">
    <source>
        <dbReference type="ARBA" id="ARBA00022792"/>
    </source>
</evidence>
<evidence type="ECO:0000256" key="3">
    <source>
        <dbReference type="ARBA" id="ARBA00012637"/>
    </source>
</evidence>
<dbReference type="InterPro" id="IPR023753">
    <property type="entry name" value="FAD/NAD-binding_dom"/>
</dbReference>
<dbReference type="Proteomes" id="UP001314263">
    <property type="component" value="Unassembled WGS sequence"/>
</dbReference>
<evidence type="ECO:0000259" key="13">
    <source>
        <dbReference type="Pfam" id="PF22366"/>
    </source>
</evidence>
<keyword evidence="4" id="KW-0285">Flavoprotein</keyword>
<evidence type="ECO:0000256" key="7">
    <source>
        <dbReference type="ARBA" id="ARBA00023002"/>
    </source>
</evidence>
<comment type="caution">
    <text evidence="14">The sequence shown here is derived from an EMBL/GenBank/DDBJ whole genome shotgun (WGS) entry which is preliminary data.</text>
</comment>
<accession>A0AAV1HWF2</accession>
<dbReference type="SUPFAM" id="SSF51905">
    <property type="entry name" value="FAD/NAD(P)-binding domain"/>
    <property type="match status" value="2"/>
</dbReference>
<protein>
    <recommendedName>
        <fullName evidence="3">NADH:ubiquinone reductase (non-electrogenic)</fullName>
        <ecNumber evidence="3">1.6.5.9</ecNumber>
    </recommendedName>
</protein>
<feature type="compositionally biased region" description="Basic and acidic residues" evidence="11">
    <location>
        <begin position="365"/>
        <end position="374"/>
    </location>
</feature>
<dbReference type="EMBL" id="CAUYUE010000003">
    <property type="protein sequence ID" value="CAK0752207.1"/>
    <property type="molecule type" value="Genomic_DNA"/>
</dbReference>
<reference evidence="14 15" key="1">
    <citation type="submission" date="2023-10" db="EMBL/GenBank/DDBJ databases">
        <authorList>
            <person name="Maclean D."/>
            <person name="Macfadyen A."/>
        </authorList>
    </citation>
    <scope>NUCLEOTIDE SEQUENCE [LARGE SCALE GENOMIC DNA]</scope>
</reference>
<dbReference type="PANTHER" id="PTHR43706">
    <property type="entry name" value="NADH DEHYDROGENASE"/>
    <property type="match status" value="1"/>
</dbReference>
<feature type="region of interest" description="Disordered" evidence="11">
    <location>
        <begin position="350"/>
        <end position="376"/>
    </location>
</feature>
<feature type="domain" description="FAD/NAD(P)-binding" evidence="12">
    <location>
        <begin position="56"/>
        <end position="347"/>
    </location>
</feature>
<comment type="catalytic activity">
    <reaction evidence="9">
        <text>a quinone + NADH + H(+) = a quinol + NAD(+)</text>
        <dbReference type="Rhea" id="RHEA:46160"/>
        <dbReference type="ChEBI" id="CHEBI:15378"/>
        <dbReference type="ChEBI" id="CHEBI:24646"/>
        <dbReference type="ChEBI" id="CHEBI:57540"/>
        <dbReference type="ChEBI" id="CHEBI:57945"/>
        <dbReference type="ChEBI" id="CHEBI:132124"/>
        <dbReference type="EC" id="1.6.5.9"/>
    </reaction>
</comment>
<keyword evidence="5" id="KW-0472">Membrane</keyword>
<dbReference type="InterPro" id="IPR054585">
    <property type="entry name" value="NDH2-like_C"/>
</dbReference>
<gene>
    <name evidence="14" type="ORF">CVIRNUC_002128</name>
</gene>
<comment type="catalytic activity">
    <reaction evidence="10">
        <text>a ubiquinone + NADH + H(+) = a ubiquinol + NAD(+)</text>
        <dbReference type="Rhea" id="RHEA:23152"/>
        <dbReference type="Rhea" id="RHEA-COMP:9565"/>
        <dbReference type="Rhea" id="RHEA-COMP:9566"/>
        <dbReference type="ChEBI" id="CHEBI:15378"/>
        <dbReference type="ChEBI" id="CHEBI:16389"/>
        <dbReference type="ChEBI" id="CHEBI:17976"/>
        <dbReference type="ChEBI" id="CHEBI:57540"/>
        <dbReference type="ChEBI" id="CHEBI:57945"/>
    </reaction>
</comment>
<evidence type="ECO:0000256" key="11">
    <source>
        <dbReference type="SAM" id="MobiDB-lite"/>
    </source>
</evidence>
<dbReference type="Pfam" id="PF07992">
    <property type="entry name" value="Pyr_redox_2"/>
    <property type="match status" value="1"/>
</dbReference>
<name>A0AAV1HWF2_9CHLO</name>
<dbReference type="EC" id="1.6.5.9" evidence="3"/>
<keyword evidence="8" id="KW-0520">NAD</keyword>
<dbReference type="InterPro" id="IPR036188">
    <property type="entry name" value="FAD/NAD-bd_sf"/>
</dbReference>
<evidence type="ECO:0000256" key="8">
    <source>
        <dbReference type="ARBA" id="ARBA00023027"/>
    </source>
</evidence>
<evidence type="ECO:0000259" key="12">
    <source>
        <dbReference type="Pfam" id="PF07992"/>
    </source>
</evidence>
<keyword evidence="7" id="KW-0560">Oxidoreductase</keyword>
<comment type="subcellular location">
    <subcellularLocation>
        <location evidence="1">Mitochondrion inner membrane</location>
        <topology evidence="1">Peripheral membrane protein</topology>
    </subcellularLocation>
</comment>
<dbReference type="Pfam" id="PF22366">
    <property type="entry name" value="NDH2_C"/>
    <property type="match status" value="1"/>
</dbReference>
<evidence type="ECO:0000256" key="6">
    <source>
        <dbReference type="ARBA" id="ARBA00022827"/>
    </source>
</evidence>
<evidence type="ECO:0000256" key="2">
    <source>
        <dbReference type="ARBA" id="ARBA00005272"/>
    </source>
</evidence>
<dbReference type="GO" id="GO:0005743">
    <property type="term" value="C:mitochondrial inner membrane"/>
    <property type="evidence" value="ECO:0007669"/>
    <property type="project" value="UniProtKB-SubCell"/>
</dbReference>
<keyword evidence="6" id="KW-0274">FAD</keyword>
<evidence type="ECO:0000256" key="4">
    <source>
        <dbReference type="ARBA" id="ARBA00022630"/>
    </source>
</evidence>
<dbReference type="PANTHER" id="PTHR43706:SF13">
    <property type="entry name" value="NADH DEHYDROGENASE-RELATED"/>
    <property type="match status" value="1"/>
</dbReference>
<evidence type="ECO:0000256" key="1">
    <source>
        <dbReference type="ARBA" id="ARBA00004637"/>
    </source>
</evidence>
<dbReference type="InterPro" id="IPR045024">
    <property type="entry name" value="NDH-2"/>
</dbReference>
<keyword evidence="15" id="KW-1185">Reference proteome</keyword>
<dbReference type="GO" id="GO:0050136">
    <property type="term" value="F:NADH dehydrogenase (quinone) (non-electrogenic) activity"/>
    <property type="evidence" value="ECO:0007669"/>
    <property type="project" value="UniProtKB-EC"/>
</dbReference>
<dbReference type="PRINTS" id="PR00368">
    <property type="entry name" value="FADPNR"/>
</dbReference>
<evidence type="ECO:0000256" key="10">
    <source>
        <dbReference type="ARBA" id="ARBA00049010"/>
    </source>
</evidence>
<keyword evidence="5" id="KW-0496">Mitochondrion</keyword>
<evidence type="ECO:0000256" key="9">
    <source>
        <dbReference type="ARBA" id="ARBA00047599"/>
    </source>
</evidence>
<comment type="similarity">
    <text evidence="2">Belongs to the NADH dehydrogenase family.</text>
</comment>
<dbReference type="AlphaFoldDB" id="A0AAV1HWF2"/>
<feature type="domain" description="External alternative NADH-ubiquinone oxidoreductase-like C-terminal" evidence="13">
    <location>
        <begin position="440"/>
        <end position="505"/>
    </location>
</feature>
<sequence length="509" mass="56293">MQLLRSTRLISRLGIGPLFPQNDTTVAALPAWALSSQPWRGVKTVPDSPVTTGRERLVILGSGWAAGRLLRDINSSLYDYTVISPRNHMVFTPLLASTCVGTLECRAVALSLTDIQPHLKDTWNKFFLADALAIDHDRKVVTCNNGSSEDNFEVAYDKLAIATGSQGSTFGIPGVEQRTHFLRDVANSSAIRKHLIENWNKANLPTVSQADRQRLLHVVIVGGGPTGVEFAGELSNFISSDLMRMDSTRARDIRVTIVEGMQLLGSFDARLREYAATKLHKQGVSLVKSMVKEVREGSLVLQNGDILPYGICVWSTGVGPTEFTTSLHFAKTARGRIAVDDHLRILVHSTRPEEHGPTTPGQVQHHHEESHEESSNAGFEPLKDIYALGDCCANVEGPLPSLAQVAEQQGKYLAKQLNREAQTQRATEQRPEWPAFQYHHLGSMALVGGSSAIVELGDANKPHLSMTGFKSWVAWRSAYLTRLGNMRNRFYVMFNWTLTMLLGRDMSSW</sequence>
<evidence type="ECO:0000313" key="14">
    <source>
        <dbReference type="EMBL" id="CAK0752207.1"/>
    </source>
</evidence>
<proteinExistence type="inferred from homology"/>
<keyword evidence="5" id="KW-0999">Mitochondrion inner membrane</keyword>